<dbReference type="PANTHER" id="PTHR42852">
    <property type="entry name" value="THIOL:DISULFIDE INTERCHANGE PROTEIN DSBE"/>
    <property type="match status" value="1"/>
</dbReference>
<sequence length="803" mass="90198">MTKSLFLLLLLALVYYTMPVAAQTKFKKGDSWLYHIQFTDTGLQQESTQREKLYRITITSVLADGTVQADATLENYAVTTGTTHYSTDQPATYPLSRDLMFPMLALYQPLSFSLYPNDSVGKPVNAPALAKAATNKVGLEPQWEEGYLAWLNATMEINHLFAHFPAREVAGYQWNTTYWSYRVDSVRKNDIMISGTADREMPDTMKGWTTVSYTLSRDNGSVLTLTAIARLGRGANAPRVVTQVKRLPSSTAVPAADTAFYNVLARMAYSSELLTKNNELDSAKLVNFLAVNQPKYGRDATFKVATLNLLNRGRSEFIYELYRNLLKETTTDLIANTPNHLFNKLGDAVWKNTDTAVVLVKLLSVKQQMLDSWLDQSFSQGLRKHPPPDTAAALKTFRERGVSEKRIAEIFEEAEKVPAASRVLLSRLAGEKDSVLQASVRPMYLWDQAMHTTDTATLKNIASQFGQVSATELTLGKAARYQLMVTGILKDAQLNAVAGQLLDKTLADLVKNQQDTAFWRTHPELKEKKDANKNILAHAYFLKYQQTAKQDKDAAMNYLGLAAANSPGNNREKAYESFYDRVFLDSKEDYRAEFAAQLNALGKPQEAMKVLSRQLITEPDMLDSARSFFDNHFPGKSFGGYFRDVLLKDWKDAPDFALTGINNESFHLSDYRGKWLLLDFWGTWCSPCREDLPHLNKLAVEINEGKHPGNAILTISCHETLETARDFVKANAYVFAAAHSDSQVEKLYQVAGYPTKVLVSPEGKMLELQFGADYAAILKAYSDIYFQKDKETPVIKVHNKQKD</sequence>
<proteinExistence type="predicted"/>
<name>A0A847STW1_9BACT</name>
<evidence type="ECO:0000256" key="5">
    <source>
        <dbReference type="SAM" id="SignalP"/>
    </source>
</evidence>
<dbReference type="InterPro" id="IPR036249">
    <property type="entry name" value="Thioredoxin-like_sf"/>
</dbReference>
<dbReference type="GO" id="GO:0016491">
    <property type="term" value="F:oxidoreductase activity"/>
    <property type="evidence" value="ECO:0007669"/>
    <property type="project" value="InterPro"/>
</dbReference>
<dbReference type="InterPro" id="IPR000866">
    <property type="entry name" value="AhpC/TSA"/>
</dbReference>
<dbReference type="EMBL" id="JABAHZ010000011">
    <property type="protein sequence ID" value="NLR82687.1"/>
    <property type="molecule type" value="Genomic_DNA"/>
</dbReference>
<dbReference type="SUPFAM" id="SSF52833">
    <property type="entry name" value="Thioredoxin-like"/>
    <property type="match status" value="1"/>
</dbReference>
<dbReference type="AlphaFoldDB" id="A0A847STW1"/>
<evidence type="ECO:0000256" key="1">
    <source>
        <dbReference type="ARBA" id="ARBA00004196"/>
    </source>
</evidence>
<evidence type="ECO:0000313" key="8">
    <source>
        <dbReference type="Proteomes" id="UP000552864"/>
    </source>
</evidence>
<reference evidence="7 8" key="1">
    <citation type="submission" date="2020-04" db="EMBL/GenBank/DDBJ databases">
        <authorList>
            <person name="Yin C."/>
        </authorList>
    </citation>
    <scope>NUCLEOTIDE SEQUENCE [LARGE SCALE GENOMIC DNA]</scope>
    <source>
        <strain evidence="7 8">Ak56</strain>
    </source>
</reference>
<dbReference type="RefSeq" id="WP_168742745.1">
    <property type="nucleotide sequence ID" value="NZ_JABAHZ010000011.1"/>
</dbReference>
<accession>A0A847STW1</accession>
<comment type="subcellular location">
    <subcellularLocation>
        <location evidence="1">Cell envelope</location>
    </subcellularLocation>
</comment>
<dbReference type="GO" id="GO:0030313">
    <property type="term" value="C:cell envelope"/>
    <property type="evidence" value="ECO:0007669"/>
    <property type="project" value="UniProtKB-SubCell"/>
</dbReference>
<dbReference type="Pfam" id="PF00578">
    <property type="entry name" value="AhpC-TSA"/>
    <property type="match status" value="1"/>
</dbReference>
<evidence type="ECO:0000256" key="4">
    <source>
        <dbReference type="ARBA" id="ARBA00023284"/>
    </source>
</evidence>
<dbReference type="Gene3D" id="3.40.30.10">
    <property type="entry name" value="Glutaredoxin"/>
    <property type="match status" value="1"/>
</dbReference>
<keyword evidence="3" id="KW-1015">Disulfide bond</keyword>
<dbReference type="GO" id="GO:0017004">
    <property type="term" value="P:cytochrome complex assembly"/>
    <property type="evidence" value="ECO:0007669"/>
    <property type="project" value="UniProtKB-KW"/>
</dbReference>
<comment type="caution">
    <text evidence="7">The sequence shown here is derived from an EMBL/GenBank/DDBJ whole genome shotgun (WGS) entry which is preliminary data.</text>
</comment>
<evidence type="ECO:0000313" key="7">
    <source>
        <dbReference type="EMBL" id="NLR82687.1"/>
    </source>
</evidence>
<keyword evidence="8" id="KW-1185">Reference proteome</keyword>
<dbReference type="Proteomes" id="UP000552864">
    <property type="component" value="Unassembled WGS sequence"/>
</dbReference>
<gene>
    <name evidence="7" type="ORF">HGH91_28995</name>
</gene>
<organism evidence="7 8">
    <name type="scientific">Chitinophaga eiseniae</name>
    <dbReference type="NCBI Taxonomy" id="634771"/>
    <lineage>
        <taxon>Bacteria</taxon>
        <taxon>Pseudomonadati</taxon>
        <taxon>Bacteroidota</taxon>
        <taxon>Chitinophagia</taxon>
        <taxon>Chitinophagales</taxon>
        <taxon>Chitinophagaceae</taxon>
        <taxon>Chitinophaga</taxon>
    </lineage>
</organism>
<evidence type="ECO:0000256" key="3">
    <source>
        <dbReference type="ARBA" id="ARBA00023157"/>
    </source>
</evidence>
<feature type="signal peptide" evidence="5">
    <location>
        <begin position="1"/>
        <end position="22"/>
    </location>
</feature>
<evidence type="ECO:0000259" key="6">
    <source>
        <dbReference type="PROSITE" id="PS51352"/>
    </source>
</evidence>
<keyword evidence="5" id="KW-0732">Signal</keyword>
<feature type="chain" id="PRO_5032863475" evidence="5">
    <location>
        <begin position="23"/>
        <end position="803"/>
    </location>
</feature>
<dbReference type="PROSITE" id="PS51352">
    <property type="entry name" value="THIOREDOXIN_2"/>
    <property type="match status" value="1"/>
</dbReference>
<dbReference type="GO" id="GO:0016209">
    <property type="term" value="F:antioxidant activity"/>
    <property type="evidence" value="ECO:0007669"/>
    <property type="project" value="InterPro"/>
</dbReference>
<dbReference type="PANTHER" id="PTHR42852:SF6">
    <property type="entry name" value="THIOL:DISULFIDE INTERCHANGE PROTEIN DSBE"/>
    <property type="match status" value="1"/>
</dbReference>
<protein>
    <submittedName>
        <fullName evidence="7">TlpA family protein disulfide reductase</fullName>
    </submittedName>
</protein>
<keyword evidence="2" id="KW-0201">Cytochrome c-type biogenesis</keyword>
<dbReference type="InterPro" id="IPR050553">
    <property type="entry name" value="Thioredoxin_ResA/DsbE_sf"/>
</dbReference>
<dbReference type="CDD" id="cd02966">
    <property type="entry name" value="TlpA_like_family"/>
    <property type="match status" value="1"/>
</dbReference>
<dbReference type="InterPro" id="IPR013766">
    <property type="entry name" value="Thioredoxin_domain"/>
</dbReference>
<feature type="domain" description="Thioredoxin" evidence="6">
    <location>
        <begin position="647"/>
        <end position="786"/>
    </location>
</feature>
<keyword evidence="4" id="KW-0676">Redox-active center</keyword>
<evidence type="ECO:0000256" key="2">
    <source>
        <dbReference type="ARBA" id="ARBA00022748"/>
    </source>
</evidence>